<dbReference type="AlphaFoldDB" id="A0A147I5R9"/>
<dbReference type="OrthoDB" id="9814407at2"/>
<dbReference type="RefSeq" id="WP_058755039.1">
    <property type="nucleotide sequence ID" value="NZ_LDTB01000013.1"/>
</dbReference>
<comment type="caution">
    <text evidence="3">The sequence shown here is derived from an EMBL/GenBank/DDBJ whole genome shotgun (WGS) entry which is preliminary data.</text>
</comment>
<sequence length="94" mass="10149">MIVIVLNYVVPIEQIDAHRGPHLEWLRAAVDSGRLLFAGRQVPLTGGMIVARGTREEVEAWAATDPFAIHGLAEYTFIEVAPSVIAAGLEAIAE</sequence>
<dbReference type="Proteomes" id="UP000074310">
    <property type="component" value="Unassembled WGS sequence"/>
</dbReference>
<proteinExistence type="inferred from homology"/>
<comment type="similarity">
    <text evidence="1">Belongs to the YciI family.</text>
</comment>
<dbReference type="InterPro" id="IPR005545">
    <property type="entry name" value="YCII"/>
</dbReference>
<dbReference type="GO" id="GO:0016787">
    <property type="term" value="F:hydrolase activity"/>
    <property type="evidence" value="ECO:0007669"/>
    <property type="project" value="UniProtKB-KW"/>
</dbReference>
<keyword evidence="4" id="KW-1185">Reference proteome</keyword>
<dbReference type="Gene3D" id="3.30.70.1060">
    <property type="entry name" value="Dimeric alpha+beta barrel"/>
    <property type="match status" value="1"/>
</dbReference>
<accession>A0A147I5R9</accession>
<feature type="domain" description="YCII-related" evidence="2">
    <location>
        <begin position="1"/>
        <end position="78"/>
    </location>
</feature>
<gene>
    <name evidence="3" type="ORF">NS334_05870</name>
</gene>
<evidence type="ECO:0000256" key="1">
    <source>
        <dbReference type="ARBA" id="ARBA00007689"/>
    </source>
</evidence>
<evidence type="ECO:0000313" key="3">
    <source>
        <dbReference type="EMBL" id="KTT74092.1"/>
    </source>
</evidence>
<evidence type="ECO:0000313" key="4">
    <source>
        <dbReference type="Proteomes" id="UP000074310"/>
    </source>
</evidence>
<keyword evidence="3" id="KW-0378">Hydrolase</keyword>
<dbReference type="EMBL" id="LDTB01000013">
    <property type="protein sequence ID" value="KTT74092.1"/>
    <property type="molecule type" value="Genomic_DNA"/>
</dbReference>
<dbReference type="SUPFAM" id="SSF54909">
    <property type="entry name" value="Dimeric alpha+beta barrel"/>
    <property type="match status" value="1"/>
</dbReference>
<dbReference type="PANTHER" id="PTHR37828">
    <property type="entry name" value="GSR2449 PROTEIN"/>
    <property type="match status" value="1"/>
</dbReference>
<name>A0A147I5R9_9SPHN</name>
<dbReference type="Pfam" id="PF03795">
    <property type="entry name" value="YCII"/>
    <property type="match status" value="1"/>
</dbReference>
<dbReference type="PANTHER" id="PTHR37828:SF1">
    <property type="entry name" value="YCII-RELATED DOMAIN-CONTAINING PROTEIN"/>
    <property type="match status" value="1"/>
</dbReference>
<organism evidence="3 4">
    <name type="scientific">Sphingomonas endophytica</name>
    <dbReference type="NCBI Taxonomy" id="869719"/>
    <lineage>
        <taxon>Bacteria</taxon>
        <taxon>Pseudomonadati</taxon>
        <taxon>Pseudomonadota</taxon>
        <taxon>Alphaproteobacteria</taxon>
        <taxon>Sphingomonadales</taxon>
        <taxon>Sphingomonadaceae</taxon>
        <taxon>Sphingomonas</taxon>
    </lineage>
</organism>
<protein>
    <submittedName>
        <fullName evidence="3">GTP cyclohydrolase</fullName>
    </submittedName>
</protein>
<dbReference type="PATRIC" id="fig|869719.3.peg.613"/>
<reference evidence="3 4" key="1">
    <citation type="journal article" date="2016" name="Front. Microbiol.">
        <title>Genomic Resource of Rice Seed Associated Bacteria.</title>
        <authorList>
            <person name="Midha S."/>
            <person name="Bansal K."/>
            <person name="Sharma S."/>
            <person name="Kumar N."/>
            <person name="Patil P.P."/>
            <person name="Chaudhry V."/>
            <person name="Patil P.B."/>
        </authorList>
    </citation>
    <scope>NUCLEOTIDE SEQUENCE [LARGE SCALE GENOMIC DNA]</scope>
    <source>
        <strain evidence="3 4">NS334</strain>
    </source>
</reference>
<evidence type="ECO:0000259" key="2">
    <source>
        <dbReference type="Pfam" id="PF03795"/>
    </source>
</evidence>
<dbReference type="InterPro" id="IPR011008">
    <property type="entry name" value="Dimeric_a/b-barrel"/>
</dbReference>